<feature type="compositionally biased region" description="Low complexity" evidence="1">
    <location>
        <begin position="171"/>
        <end position="190"/>
    </location>
</feature>
<name>A0AAD9IGZ0_PROWI</name>
<gene>
    <name evidence="2" type="ORF">QBZ16_003966</name>
</gene>
<accession>A0AAD9IGZ0</accession>
<evidence type="ECO:0000313" key="3">
    <source>
        <dbReference type="Proteomes" id="UP001255856"/>
    </source>
</evidence>
<dbReference type="Proteomes" id="UP001255856">
    <property type="component" value="Unassembled WGS sequence"/>
</dbReference>
<sequence length="264" mass="27928">MSTSGESSREGPELEVEALRQEVETLQGKLGDLHGTDLVALRRAYTTLSQHVSALEGEWDGALTKVDRIQTTVVSPEFVAQELGIAGAFTVGLRVLQQALRGVVGRDVLGRATWLLGAGLIVFRLASGTLARWAVMAHANARLRRELLQQLRTVDERIRIMVALRAWTAPAAGSAPSSPGPTVAATATPEPRSPPAPQPQASSSAGSVARPGNSSESSSSMEILEHSAESPGSKTSARALSKAAPGQLSREALRKYAQLGRRRA</sequence>
<keyword evidence="3" id="KW-1185">Reference proteome</keyword>
<proteinExistence type="predicted"/>
<dbReference type="EMBL" id="JASFZW010000005">
    <property type="protein sequence ID" value="KAK2078098.1"/>
    <property type="molecule type" value="Genomic_DNA"/>
</dbReference>
<dbReference type="AlphaFoldDB" id="A0AAD9IGZ0"/>
<evidence type="ECO:0000256" key="1">
    <source>
        <dbReference type="SAM" id="MobiDB-lite"/>
    </source>
</evidence>
<protein>
    <submittedName>
        <fullName evidence="2">Uncharacterized protein</fullName>
    </submittedName>
</protein>
<evidence type="ECO:0000313" key="2">
    <source>
        <dbReference type="EMBL" id="KAK2078098.1"/>
    </source>
</evidence>
<organism evidence="2 3">
    <name type="scientific">Prototheca wickerhamii</name>
    <dbReference type="NCBI Taxonomy" id="3111"/>
    <lineage>
        <taxon>Eukaryota</taxon>
        <taxon>Viridiplantae</taxon>
        <taxon>Chlorophyta</taxon>
        <taxon>core chlorophytes</taxon>
        <taxon>Trebouxiophyceae</taxon>
        <taxon>Chlorellales</taxon>
        <taxon>Chlorellaceae</taxon>
        <taxon>Prototheca</taxon>
    </lineage>
</organism>
<reference evidence="2" key="1">
    <citation type="submission" date="2021-01" db="EMBL/GenBank/DDBJ databases">
        <authorList>
            <person name="Eckstrom K.M.E."/>
        </authorList>
    </citation>
    <scope>NUCLEOTIDE SEQUENCE</scope>
    <source>
        <strain evidence="2">UVCC 0001</strain>
    </source>
</reference>
<comment type="caution">
    <text evidence="2">The sequence shown here is derived from an EMBL/GenBank/DDBJ whole genome shotgun (WGS) entry which is preliminary data.</text>
</comment>
<feature type="region of interest" description="Disordered" evidence="1">
    <location>
        <begin position="171"/>
        <end position="264"/>
    </location>
</feature>